<reference evidence="5 6" key="1">
    <citation type="submission" date="2020-04" db="EMBL/GenBank/DDBJ databases">
        <authorList>
            <person name="Zhang R."/>
            <person name="Schippers A."/>
        </authorList>
    </citation>
    <scope>NUCLEOTIDE SEQUENCE [LARGE SCALE GENOMIC DNA]</scope>
    <source>
        <strain evidence="5 6">DSM 109850</strain>
    </source>
</reference>
<keyword evidence="3 5" id="KW-0067">ATP-binding</keyword>
<dbReference type="SUPFAM" id="SSF52540">
    <property type="entry name" value="P-loop containing nucleoside triphosphate hydrolases"/>
    <property type="match status" value="1"/>
</dbReference>
<keyword evidence="2" id="KW-0547">Nucleotide-binding</keyword>
<dbReference type="InterPro" id="IPR027417">
    <property type="entry name" value="P-loop_NTPase"/>
</dbReference>
<keyword evidence="6" id="KW-1185">Reference proteome</keyword>
<name>A0A7Y0Q2N0_9FIRM</name>
<dbReference type="InterPro" id="IPR003593">
    <property type="entry name" value="AAA+_ATPase"/>
</dbReference>
<keyword evidence="1" id="KW-0813">Transport</keyword>
<dbReference type="InterPro" id="IPR017871">
    <property type="entry name" value="ABC_transporter-like_CS"/>
</dbReference>
<protein>
    <submittedName>
        <fullName evidence="5">ABC transporter ATP-binding protein</fullName>
    </submittedName>
</protein>
<dbReference type="AlphaFoldDB" id="A0A7Y0Q2N0"/>
<evidence type="ECO:0000313" key="6">
    <source>
        <dbReference type="Proteomes" id="UP000533476"/>
    </source>
</evidence>
<evidence type="ECO:0000256" key="1">
    <source>
        <dbReference type="ARBA" id="ARBA00022448"/>
    </source>
</evidence>
<dbReference type="PANTHER" id="PTHR42788">
    <property type="entry name" value="TAURINE IMPORT ATP-BINDING PROTEIN-RELATED"/>
    <property type="match status" value="1"/>
</dbReference>
<accession>A0A7Y0Q2N0</accession>
<dbReference type="EMBL" id="JABBVZ010000006">
    <property type="protein sequence ID" value="NMP21334.1"/>
    <property type="molecule type" value="Genomic_DNA"/>
</dbReference>
<gene>
    <name evidence="5" type="ORF">HIJ39_03055</name>
</gene>
<dbReference type="PROSITE" id="PS00211">
    <property type="entry name" value="ABC_TRANSPORTER_1"/>
    <property type="match status" value="1"/>
</dbReference>
<dbReference type="GO" id="GO:0005524">
    <property type="term" value="F:ATP binding"/>
    <property type="evidence" value="ECO:0007669"/>
    <property type="project" value="UniProtKB-KW"/>
</dbReference>
<dbReference type="InterPro" id="IPR003439">
    <property type="entry name" value="ABC_transporter-like_ATP-bd"/>
</dbReference>
<evidence type="ECO:0000256" key="3">
    <source>
        <dbReference type="ARBA" id="ARBA00022840"/>
    </source>
</evidence>
<dbReference type="PROSITE" id="PS50893">
    <property type="entry name" value="ABC_TRANSPORTER_2"/>
    <property type="match status" value="1"/>
</dbReference>
<comment type="caution">
    <text evidence="5">The sequence shown here is derived from an EMBL/GenBank/DDBJ whole genome shotgun (WGS) entry which is preliminary data.</text>
</comment>
<evidence type="ECO:0000313" key="5">
    <source>
        <dbReference type="EMBL" id="NMP21334.1"/>
    </source>
</evidence>
<dbReference type="Pfam" id="PF00005">
    <property type="entry name" value="ABC_tran"/>
    <property type="match status" value="1"/>
</dbReference>
<dbReference type="GO" id="GO:0016887">
    <property type="term" value="F:ATP hydrolysis activity"/>
    <property type="evidence" value="ECO:0007669"/>
    <property type="project" value="InterPro"/>
</dbReference>
<dbReference type="InterPro" id="IPR050166">
    <property type="entry name" value="ABC_transporter_ATP-bind"/>
</dbReference>
<proteinExistence type="predicted"/>
<sequence>MITLEDVTKAYFSRGHREPLVAVQHVSLTIADGEFVSIVGPSGCGKTTLLNMVAGFEAPTQGQVMLDGTVIRRPGPERAVVFQQPSLLPWMTVEENIAFGMMLASGRQGVDASKVKEMVEVMGLQGFESHRPYQLSGGMQQRVAIARALMTEPRILLMDEPFGALDAQTRSEMQRFLLDLWKVNRPTVLFVTHDVEEAVLLGDRVVVMSTRPGEVAMDLTIELPRPRHWDLVLSGTFTDYKRRILAVLRPS</sequence>
<evidence type="ECO:0000259" key="4">
    <source>
        <dbReference type="PROSITE" id="PS50893"/>
    </source>
</evidence>
<feature type="domain" description="ABC transporter" evidence="4">
    <location>
        <begin position="2"/>
        <end position="235"/>
    </location>
</feature>
<evidence type="ECO:0000256" key="2">
    <source>
        <dbReference type="ARBA" id="ARBA00022741"/>
    </source>
</evidence>
<dbReference type="Gene3D" id="3.40.50.300">
    <property type="entry name" value="P-loop containing nucleotide triphosphate hydrolases"/>
    <property type="match status" value="1"/>
</dbReference>
<dbReference type="CDD" id="cd03293">
    <property type="entry name" value="ABC_NrtD_SsuB_transporters"/>
    <property type="match status" value="1"/>
</dbReference>
<dbReference type="Proteomes" id="UP000533476">
    <property type="component" value="Unassembled WGS sequence"/>
</dbReference>
<organism evidence="5 6">
    <name type="scientific">Sulfobacillus harzensis</name>
    <dbReference type="NCBI Taxonomy" id="2729629"/>
    <lineage>
        <taxon>Bacteria</taxon>
        <taxon>Bacillati</taxon>
        <taxon>Bacillota</taxon>
        <taxon>Clostridia</taxon>
        <taxon>Eubacteriales</taxon>
        <taxon>Clostridiales Family XVII. Incertae Sedis</taxon>
        <taxon>Sulfobacillus</taxon>
    </lineage>
</organism>
<dbReference type="SMART" id="SM00382">
    <property type="entry name" value="AAA"/>
    <property type="match status" value="1"/>
</dbReference>
<dbReference type="PANTHER" id="PTHR42788:SF13">
    <property type="entry name" value="ALIPHATIC SULFONATES IMPORT ATP-BINDING PROTEIN SSUB"/>
    <property type="match status" value="1"/>
</dbReference>